<sequence>MSSSSSSRSSSPSRSFGSSTPTVAAPRSPRSASSPLDFFLQAVDNQETRGGADFLRAQSNVYDQIFRTFFDIGCDCPHTHEQNESEQAHTLKERVAHLQRFLPPLADVFGENGSYDPRAYFPQWKRFLSSQPIEPLSFQKTQATLSQSSVTIMRQWDIDSIWLGAKDLAAIRAPNDFHLSFLPHFSLNLSTDQVIQPHGLDLANTRHIPLGSFNTRSVRFSVFVFFPESSRDFRSMTSASSNALSLERQKDFYDKIIIPAAYETISDPSRQEIPRTFDIAYAKSRSYQEKPAMGRWSAEDENRSFRLAYTLPAQHLRRFWRLAVVKANELRVPTRRGEAIAYFQHPRLLFQAHDLKNTFAKPSLHETLSYFEETVLKDLNPGHLDIRSCWIDIGIRDIVTDPRSPDLGGGEPYTLLWKSQCNRHAHKRLLDIAPDASLVATHFRSFLLRDTGTLTSKIKRTRSSNLGHPESRQLGIPRAKAYSSNKELFAVMFSNYALFSSGSLPLLAFDDERIQDLASMAQDRQRVYNRQLNRTSLLRAWEANKRHLRAISNPEALTNYGLRKEVTFRLDTVLTMWDRGLFDPVRNPQTGPLSLAVPLRPDADEHYPFWIVPTSDINALIFTQAARLILPLDHLFQEASLSPVDQLHNENPAETSIRQVLAFYTAQLFCRLLIFNFQSEREYNHDKWIWRPSWRVQVQQGVFNERRGLGLEDPIGSCGMLWIPGAQVDWRYGHLALETLTQLYISRSPLQARLASQANVQALTTTQITVEFFLQEWLQEARRAFDEGRDNEGRELADRVIKLSTEEIARAYNQHLLSKMHSYWERVRISLGRNTLSTLSRLRQAHEDSAAETSQVVTAQTIWQIYLEAWPLYSAALSDIVEDSDMPNELPCWKTTRKYLPPNDGWSEFVFRHLFGRDHPPKWNRIHFLQVYQTFKNFWSIISESAGTFDDHLKRRIGSCIMVTFNSDQTKEVGTNHARETWYHGKPTFFQIQYWAPYFSPPQHNRHIRLGTSSLGQHHSEQLSSDMAPNVLTARDFQRTERKAHEDWLRVMIHTNELSSASQQIVNQHCRRALRNMILLAGPTWSRDKDRLDYIIPWKLEAGRSREHVEKDTFRVPIPPASALRDFPIRLSQPTILLPTRQNIMGLLDTIRSFQGLTPGLIQRLRWVRRQLHNSGEEYDIRVYLEAKKEAAEDGIPRYSSLLQEFLSQTEPPEWRVETEDADELESDSELDAFESDESEIDDDDDDDDILALSSGFGGLL</sequence>
<feature type="region of interest" description="Disordered" evidence="1">
    <location>
        <begin position="1"/>
        <end position="32"/>
    </location>
</feature>
<dbReference type="EMBL" id="JAGMUV010000052">
    <property type="protein sequence ID" value="KAH7109327.1"/>
    <property type="molecule type" value="Genomic_DNA"/>
</dbReference>
<dbReference type="Proteomes" id="UP000738349">
    <property type="component" value="Unassembled WGS sequence"/>
</dbReference>
<reference evidence="2" key="1">
    <citation type="journal article" date="2021" name="Nat. Commun.">
        <title>Genetic determinants of endophytism in the Arabidopsis root mycobiome.</title>
        <authorList>
            <person name="Mesny F."/>
            <person name="Miyauchi S."/>
            <person name="Thiergart T."/>
            <person name="Pickel B."/>
            <person name="Atanasova L."/>
            <person name="Karlsson M."/>
            <person name="Huettel B."/>
            <person name="Barry K.W."/>
            <person name="Haridas S."/>
            <person name="Chen C."/>
            <person name="Bauer D."/>
            <person name="Andreopoulos W."/>
            <person name="Pangilinan J."/>
            <person name="LaButti K."/>
            <person name="Riley R."/>
            <person name="Lipzen A."/>
            <person name="Clum A."/>
            <person name="Drula E."/>
            <person name="Henrissat B."/>
            <person name="Kohler A."/>
            <person name="Grigoriev I.V."/>
            <person name="Martin F.M."/>
            <person name="Hacquard S."/>
        </authorList>
    </citation>
    <scope>NUCLEOTIDE SEQUENCE</scope>
    <source>
        <strain evidence="2">MPI-CAGE-AT-0147</strain>
    </source>
</reference>
<evidence type="ECO:0000313" key="3">
    <source>
        <dbReference type="Proteomes" id="UP000738349"/>
    </source>
</evidence>
<dbReference type="OrthoDB" id="5096121at2759"/>
<dbReference type="AlphaFoldDB" id="A0A9P9CYM7"/>
<evidence type="ECO:0000313" key="2">
    <source>
        <dbReference type="EMBL" id="KAH7109327.1"/>
    </source>
</evidence>
<proteinExistence type="predicted"/>
<name>A0A9P9CYM7_9HYPO</name>
<accession>A0A9P9CYM7</accession>
<organism evidence="2 3">
    <name type="scientific">Dactylonectria macrodidyma</name>
    <dbReference type="NCBI Taxonomy" id="307937"/>
    <lineage>
        <taxon>Eukaryota</taxon>
        <taxon>Fungi</taxon>
        <taxon>Dikarya</taxon>
        <taxon>Ascomycota</taxon>
        <taxon>Pezizomycotina</taxon>
        <taxon>Sordariomycetes</taxon>
        <taxon>Hypocreomycetidae</taxon>
        <taxon>Hypocreales</taxon>
        <taxon>Nectriaceae</taxon>
        <taxon>Dactylonectria</taxon>
    </lineage>
</organism>
<gene>
    <name evidence="2" type="ORF">EDB81DRAFT_704675</name>
</gene>
<evidence type="ECO:0000256" key="1">
    <source>
        <dbReference type="SAM" id="MobiDB-lite"/>
    </source>
</evidence>
<protein>
    <submittedName>
        <fullName evidence="2">Uncharacterized protein</fullName>
    </submittedName>
</protein>
<feature type="region of interest" description="Disordered" evidence="1">
    <location>
        <begin position="1210"/>
        <end position="1261"/>
    </location>
</feature>
<keyword evidence="3" id="KW-1185">Reference proteome</keyword>
<feature type="compositionally biased region" description="Acidic residues" evidence="1">
    <location>
        <begin position="1220"/>
        <end position="1250"/>
    </location>
</feature>
<comment type="caution">
    <text evidence="2">The sequence shown here is derived from an EMBL/GenBank/DDBJ whole genome shotgun (WGS) entry which is preliminary data.</text>
</comment>